<dbReference type="PANTHER" id="PTHR42643">
    <property type="entry name" value="IONOTROPIC RECEPTOR 20A-RELATED"/>
    <property type="match status" value="1"/>
</dbReference>
<evidence type="ECO:0000259" key="16">
    <source>
        <dbReference type="Pfam" id="PF24576"/>
    </source>
</evidence>
<comment type="similarity">
    <text evidence="2">Belongs to the glutamate-gated ion channel (TC 1.A.10.1) family.</text>
</comment>
<evidence type="ECO:0000256" key="1">
    <source>
        <dbReference type="ARBA" id="ARBA00004651"/>
    </source>
</evidence>
<evidence type="ECO:0000313" key="18">
    <source>
        <dbReference type="Proteomes" id="UP001148838"/>
    </source>
</evidence>
<accession>A0ABQ8SE73</accession>
<evidence type="ECO:0000259" key="14">
    <source>
        <dbReference type="Pfam" id="PF00060"/>
    </source>
</evidence>
<protein>
    <recommendedName>
        <fullName evidence="19">Ionotropic receptor</fullName>
    </recommendedName>
</protein>
<keyword evidence="5 13" id="KW-0812">Transmembrane</keyword>
<evidence type="ECO:0000256" key="12">
    <source>
        <dbReference type="ARBA" id="ARBA00023303"/>
    </source>
</evidence>
<dbReference type="InterPro" id="IPR001320">
    <property type="entry name" value="Iontro_rcpt_C"/>
</dbReference>
<comment type="caution">
    <text evidence="17">The sequence shown here is derived from an EMBL/GenBank/DDBJ whole genome shotgun (WGS) entry which is preliminary data.</text>
</comment>
<dbReference type="InterPro" id="IPR019594">
    <property type="entry name" value="Glu/Gly-bd"/>
</dbReference>
<dbReference type="Pfam" id="PF10613">
    <property type="entry name" value="Lig_chan-Glu_bd"/>
    <property type="match status" value="1"/>
</dbReference>
<dbReference type="InterPro" id="IPR057074">
    <property type="entry name" value="IR75A_N"/>
</dbReference>
<dbReference type="PANTHER" id="PTHR42643:SF24">
    <property type="entry name" value="IONOTROPIC RECEPTOR 60A"/>
    <property type="match status" value="1"/>
</dbReference>
<feature type="transmembrane region" description="Helical" evidence="13">
    <location>
        <begin position="294"/>
        <end position="314"/>
    </location>
</feature>
<feature type="transmembrane region" description="Helical" evidence="13">
    <location>
        <begin position="216"/>
        <end position="235"/>
    </location>
</feature>
<dbReference type="InterPro" id="IPR052192">
    <property type="entry name" value="Insect_Ionotropic_Sensory_Rcpt"/>
</dbReference>
<evidence type="ECO:0000313" key="17">
    <source>
        <dbReference type="EMBL" id="KAJ4432288.1"/>
    </source>
</evidence>
<keyword evidence="18" id="KW-1185">Reference proteome</keyword>
<reference evidence="17 18" key="1">
    <citation type="journal article" date="2022" name="Allergy">
        <title>Genome assembly and annotation of Periplaneta americana reveal a comprehensive cockroach allergen profile.</title>
        <authorList>
            <person name="Wang L."/>
            <person name="Xiong Q."/>
            <person name="Saelim N."/>
            <person name="Wang L."/>
            <person name="Nong W."/>
            <person name="Wan A.T."/>
            <person name="Shi M."/>
            <person name="Liu X."/>
            <person name="Cao Q."/>
            <person name="Hui J.H.L."/>
            <person name="Sookrung N."/>
            <person name="Leung T.F."/>
            <person name="Tungtrongchitr A."/>
            <person name="Tsui S.K.W."/>
        </authorList>
    </citation>
    <scope>NUCLEOTIDE SEQUENCE [LARGE SCALE GENOMIC DNA]</scope>
    <source>
        <strain evidence="17">PWHHKU_190912</strain>
    </source>
</reference>
<dbReference type="Gene3D" id="1.10.287.70">
    <property type="match status" value="1"/>
</dbReference>
<evidence type="ECO:0000256" key="8">
    <source>
        <dbReference type="ARBA" id="ARBA00023136"/>
    </source>
</evidence>
<dbReference type="EMBL" id="JAJSOF020000029">
    <property type="protein sequence ID" value="KAJ4432288.1"/>
    <property type="molecule type" value="Genomic_DNA"/>
</dbReference>
<evidence type="ECO:0000256" key="6">
    <source>
        <dbReference type="ARBA" id="ARBA00022989"/>
    </source>
</evidence>
<evidence type="ECO:0000256" key="2">
    <source>
        <dbReference type="ARBA" id="ARBA00008685"/>
    </source>
</evidence>
<evidence type="ECO:0000256" key="10">
    <source>
        <dbReference type="ARBA" id="ARBA00023180"/>
    </source>
</evidence>
<keyword evidence="12" id="KW-0407">Ion channel</keyword>
<comment type="subcellular location">
    <subcellularLocation>
        <location evidence="1">Cell membrane</location>
        <topology evidence="1">Multi-pass membrane protein</topology>
    </subcellularLocation>
</comment>
<organism evidence="17 18">
    <name type="scientific">Periplaneta americana</name>
    <name type="common">American cockroach</name>
    <name type="synonym">Blatta americana</name>
    <dbReference type="NCBI Taxonomy" id="6978"/>
    <lineage>
        <taxon>Eukaryota</taxon>
        <taxon>Metazoa</taxon>
        <taxon>Ecdysozoa</taxon>
        <taxon>Arthropoda</taxon>
        <taxon>Hexapoda</taxon>
        <taxon>Insecta</taxon>
        <taxon>Pterygota</taxon>
        <taxon>Neoptera</taxon>
        <taxon>Polyneoptera</taxon>
        <taxon>Dictyoptera</taxon>
        <taxon>Blattodea</taxon>
        <taxon>Blattoidea</taxon>
        <taxon>Blattidae</taxon>
        <taxon>Blattinae</taxon>
        <taxon>Periplaneta</taxon>
    </lineage>
</organism>
<keyword evidence="3" id="KW-0813">Transport</keyword>
<proteinExistence type="inferred from homology"/>
<dbReference type="Proteomes" id="UP001148838">
    <property type="component" value="Unassembled WGS sequence"/>
</dbReference>
<gene>
    <name evidence="17" type="ORF">ANN_20906</name>
</gene>
<keyword evidence="6 13" id="KW-1133">Transmembrane helix</keyword>
<dbReference type="Pfam" id="PF24576">
    <property type="entry name" value="IR75A_N"/>
    <property type="match status" value="1"/>
</dbReference>
<dbReference type="Pfam" id="PF00060">
    <property type="entry name" value="Lig_chan"/>
    <property type="match status" value="1"/>
</dbReference>
<keyword evidence="8 13" id="KW-0472">Membrane</keyword>
<sequence length="449" mass="51704">SGVNRIPTASKWLIFLDSNTSLSEFFTGIYVPLDCEFIVAHFRTDLEVALTEVYHINPNRTLQIKQLGTWTTYGGLSWTNVSLYRRRGNLEGEIFTGAYFNNPYVYLDEENGRLAGYQMEYWRLFERTMNFTLDHKMSEQANYGVRTEDGMWNGITGMLNRTLADASLHLLIVSRDRLDVVDHLAPLRTLKYSVYIKKPEVEFSSIQRILSPLTPMTWTIVCACAFVFVFLLLFACSIGKRYTDLQDTQESSILDFLVPVLGIFCQQGKLYVVFTGQDIAPNSWPCRLITFTAYLTAITMFVAYTATFISFLTVTHYHMPFKDFQGILDDGTYRLGILASAASINYFKVCKSGINLRRSFLLFSPDAVLRQIYQKLLRPYVKEHPLTDFDGLKKLCTEKKYAYITMDVAYRHIVTKLPCETVHVPNAYFGMLIATTLRKNHPFRRVFDL</sequence>
<feature type="domain" description="Ionotropic receptor 75a N-terminal" evidence="16">
    <location>
        <begin position="11"/>
        <end position="92"/>
    </location>
</feature>
<evidence type="ECO:0000256" key="3">
    <source>
        <dbReference type="ARBA" id="ARBA00022448"/>
    </source>
</evidence>
<evidence type="ECO:0000259" key="15">
    <source>
        <dbReference type="Pfam" id="PF10613"/>
    </source>
</evidence>
<evidence type="ECO:0000256" key="4">
    <source>
        <dbReference type="ARBA" id="ARBA00022475"/>
    </source>
</evidence>
<feature type="domain" description="Ionotropic glutamate receptor L-glutamate and glycine-binding" evidence="15">
    <location>
        <begin position="100"/>
        <end position="200"/>
    </location>
</feature>
<evidence type="ECO:0000256" key="7">
    <source>
        <dbReference type="ARBA" id="ARBA00023065"/>
    </source>
</evidence>
<evidence type="ECO:0000256" key="11">
    <source>
        <dbReference type="ARBA" id="ARBA00023286"/>
    </source>
</evidence>
<keyword evidence="7" id="KW-0406">Ion transport</keyword>
<feature type="non-terminal residue" evidence="17">
    <location>
        <position position="1"/>
    </location>
</feature>
<evidence type="ECO:0000256" key="13">
    <source>
        <dbReference type="SAM" id="Phobius"/>
    </source>
</evidence>
<keyword evidence="11" id="KW-1071">Ligand-gated ion channel</keyword>
<keyword evidence="9" id="KW-0675">Receptor</keyword>
<keyword evidence="10" id="KW-0325">Glycoprotein</keyword>
<keyword evidence="4" id="KW-1003">Cell membrane</keyword>
<dbReference type="Gene3D" id="3.40.190.10">
    <property type="entry name" value="Periplasmic binding protein-like II"/>
    <property type="match status" value="1"/>
</dbReference>
<evidence type="ECO:0000256" key="5">
    <source>
        <dbReference type="ARBA" id="ARBA00022692"/>
    </source>
</evidence>
<evidence type="ECO:0000256" key="9">
    <source>
        <dbReference type="ARBA" id="ARBA00023170"/>
    </source>
</evidence>
<feature type="transmembrane region" description="Helical" evidence="13">
    <location>
        <begin position="256"/>
        <end position="274"/>
    </location>
</feature>
<evidence type="ECO:0008006" key="19">
    <source>
        <dbReference type="Google" id="ProtNLM"/>
    </source>
</evidence>
<feature type="domain" description="Ionotropic glutamate receptor C-terminal" evidence="14">
    <location>
        <begin position="217"/>
        <end position="327"/>
    </location>
</feature>
<feature type="non-terminal residue" evidence="17">
    <location>
        <position position="449"/>
    </location>
</feature>
<name>A0ABQ8SE73_PERAM</name>
<dbReference type="SUPFAM" id="SSF53850">
    <property type="entry name" value="Periplasmic binding protein-like II"/>
    <property type="match status" value="1"/>
</dbReference>